<dbReference type="EMBL" id="SDMP01000004">
    <property type="protein sequence ID" value="RYR62431.1"/>
    <property type="molecule type" value="Genomic_DNA"/>
</dbReference>
<feature type="compositionally biased region" description="Acidic residues" evidence="1">
    <location>
        <begin position="271"/>
        <end position="288"/>
    </location>
</feature>
<comment type="caution">
    <text evidence="2">The sequence shown here is derived from an EMBL/GenBank/DDBJ whole genome shotgun (WGS) entry which is preliminary data.</text>
</comment>
<evidence type="ECO:0000313" key="3">
    <source>
        <dbReference type="Proteomes" id="UP000289738"/>
    </source>
</evidence>
<reference evidence="2 3" key="1">
    <citation type="submission" date="2019-01" db="EMBL/GenBank/DDBJ databases">
        <title>Sequencing of cultivated peanut Arachis hypogaea provides insights into genome evolution and oil improvement.</title>
        <authorList>
            <person name="Chen X."/>
        </authorList>
    </citation>
    <scope>NUCLEOTIDE SEQUENCE [LARGE SCALE GENOMIC DNA]</scope>
    <source>
        <strain evidence="3">cv. Fuhuasheng</strain>
        <tissue evidence="2">Leaves</tissue>
    </source>
</reference>
<feature type="region of interest" description="Disordered" evidence="1">
    <location>
        <begin position="251"/>
        <end position="288"/>
    </location>
</feature>
<accession>A0A445DGW8</accession>
<dbReference type="Pfam" id="PF03004">
    <property type="entry name" value="Transposase_24"/>
    <property type="match status" value="1"/>
</dbReference>
<proteinExistence type="predicted"/>
<evidence type="ECO:0000256" key="1">
    <source>
        <dbReference type="SAM" id="MobiDB-lite"/>
    </source>
</evidence>
<dbReference type="Proteomes" id="UP000289738">
    <property type="component" value="Chromosome A04"/>
</dbReference>
<evidence type="ECO:0000313" key="2">
    <source>
        <dbReference type="EMBL" id="RYR62431.1"/>
    </source>
</evidence>
<keyword evidence="3" id="KW-1185">Reference proteome</keyword>
<dbReference type="InterPro" id="IPR004252">
    <property type="entry name" value="Probable_transposase_24"/>
</dbReference>
<name>A0A445DGW8_ARAHY</name>
<sequence>MSDIREGVDTTHEWLIPAYKKVLERYWEIDMKWKNIRKKARENRASLLGGFVHCGGSIPLSSTIERMKQLGRTPTHEEVFKETHTLKSDKSKWVDKCSQDTHVRYSINAQHAEAQAQGMELQPIDEDLIWEEVCGGQKKNRVYKKGSFFSSSIKSRTTSANSVSRRAPRNQNFVPDLREQIYNLNEELFQRVTQQKDECISKLLDTCLAPLKKSQKKLEKMERAIRKAKKEKLKQKRWNEAYVSYYEKVRASNSSSAVPLPLPPPPPSMSSDEDYDDDEDEDDTEDYS</sequence>
<protein>
    <submittedName>
        <fullName evidence="2">Uncharacterized protein</fullName>
    </submittedName>
</protein>
<dbReference type="AlphaFoldDB" id="A0A445DGW8"/>
<organism evidence="2 3">
    <name type="scientific">Arachis hypogaea</name>
    <name type="common">Peanut</name>
    <dbReference type="NCBI Taxonomy" id="3818"/>
    <lineage>
        <taxon>Eukaryota</taxon>
        <taxon>Viridiplantae</taxon>
        <taxon>Streptophyta</taxon>
        <taxon>Embryophyta</taxon>
        <taxon>Tracheophyta</taxon>
        <taxon>Spermatophyta</taxon>
        <taxon>Magnoliopsida</taxon>
        <taxon>eudicotyledons</taxon>
        <taxon>Gunneridae</taxon>
        <taxon>Pentapetalae</taxon>
        <taxon>rosids</taxon>
        <taxon>fabids</taxon>
        <taxon>Fabales</taxon>
        <taxon>Fabaceae</taxon>
        <taxon>Papilionoideae</taxon>
        <taxon>50 kb inversion clade</taxon>
        <taxon>dalbergioids sensu lato</taxon>
        <taxon>Dalbergieae</taxon>
        <taxon>Pterocarpus clade</taxon>
        <taxon>Arachis</taxon>
    </lineage>
</organism>
<gene>
    <name evidence="2" type="ORF">Ahy_A04g020009</name>
</gene>